<dbReference type="InterPro" id="IPR027417">
    <property type="entry name" value="P-loop_NTPase"/>
</dbReference>
<dbReference type="InterPro" id="IPR036627">
    <property type="entry name" value="CobW-likC_sf"/>
</dbReference>
<feature type="region of interest" description="Disordered" evidence="6">
    <location>
        <begin position="905"/>
        <end position="948"/>
    </location>
</feature>
<evidence type="ECO:0000256" key="3">
    <source>
        <dbReference type="ARBA" id="ARBA00023186"/>
    </source>
</evidence>
<dbReference type="SUPFAM" id="SSF52540">
    <property type="entry name" value="P-loop containing nucleoside triphosphate hydrolases"/>
    <property type="match status" value="1"/>
</dbReference>
<dbReference type="GO" id="GO:0016787">
    <property type="term" value="F:hydrolase activity"/>
    <property type="evidence" value="ECO:0007669"/>
    <property type="project" value="UniProtKB-KW"/>
</dbReference>
<dbReference type="PANTHER" id="PTHR43603">
    <property type="entry name" value="COBW DOMAIN-CONTAINING PROTEIN DDB_G0274527"/>
    <property type="match status" value="1"/>
</dbReference>
<evidence type="ECO:0000259" key="7">
    <source>
        <dbReference type="SMART" id="SM00833"/>
    </source>
</evidence>
<dbReference type="PANTHER" id="PTHR43603:SF1">
    <property type="entry name" value="ZINC-REGULATED GTPASE METALLOPROTEIN ACTIVATOR 1"/>
    <property type="match status" value="1"/>
</dbReference>
<dbReference type="InterPro" id="IPR051927">
    <property type="entry name" value="Zn_Chap_cDPG_Synth"/>
</dbReference>
<evidence type="ECO:0000256" key="1">
    <source>
        <dbReference type="ARBA" id="ARBA00022741"/>
    </source>
</evidence>
<dbReference type="SUPFAM" id="SSF90002">
    <property type="entry name" value="Hypothetical protein YjiA, C-terminal domain"/>
    <property type="match status" value="2"/>
</dbReference>
<comment type="similarity">
    <text evidence="4">Belongs to the SIMIBI class G3E GTPase family. ZNG1 subfamily.</text>
</comment>
<evidence type="ECO:0000256" key="4">
    <source>
        <dbReference type="ARBA" id="ARBA00034320"/>
    </source>
</evidence>
<proteinExistence type="inferred from homology"/>
<dbReference type="EMBL" id="HBGH01016645">
    <property type="protein sequence ID" value="CAD9237107.1"/>
    <property type="molecule type" value="Transcribed_RNA"/>
</dbReference>
<dbReference type="SMART" id="SM00833">
    <property type="entry name" value="CobW_C"/>
    <property type="match status" value="2"/>
</dbReference>
<feature type="domain" description="CobW C-terminal" evidence="7">
    <location>
        <begin position="393"/>
        <end position="506"/>
    </location>
</feature>
<comment type="catalytic activity">
    <reaction evidence="5">
        <text>GTP + H2O = GDP + phosphate + H(+)</text>
        <dbReference type="Rhea" id="RHEA:19669"/>
        <dbReference type="ChEBI" id="CHEBI:15377"/>
        <dbReference type="ChEBI" id="CHEBI:15378"/>
        <dbReference type="ChEBI" id="CHEBI:37565"/>
        <dbReference type="ChEBI" id="CHEBI:43474"/>
        <dbReference type="ChEBI" id="CHEBI:58189"/>
    </reaction>
    <physiologicalReaction direction="left-to-right" evidence="5">
        <dbReference type="Rhea" id="RHEA:19670"/>
    </physiologicalReaction>
</comment>
<dbReference type="Pfam" id="PF07683">
    <property type="entry name" value="CobW_C"/>
    <property type="match status" value="2"/>
</dbReference>
<dbReference type="InterPro" id="IPR003495">
    <property type="entry name" value="CobW/HypB/UreG_nucleotide-bd"/>
</dbReference>
<sequence length="1049" mass="117087">MEDGKSGEGKVLGRRWRSGGSLGFHEWSAWPRVVYVGFGARDQVGAWTRRWGSRRALGAWAVSARWGVRAGRVGNELWRRRWPGDDAGGGKIPRGTRGVELSCSLDTSTSATGEAADLDAISQGEGRTEPLDDMRISRIPVIIVSGCVVERRRQFLRSLVNRCRRVDFPRMAILYRSEETISDGSWDYELECTSPAEADVIMGDSDSDNTTPPFVCEPWQTLSDAVERIKSLAGRESADSVVIESDSVLETEDLVSAITSVRTAKMDCLIAVLDGTSCLRDICRSGSDENVPSPDDVLENNGNSFGVVSLVEMANVVVVAGPTENMSSIREAASLLNSKALLFTQEESSETARFVNVGLYDRNNIIQDASWHRVLVASDEDSSTSVLPRSLKDSSLLYRAKRPFHPTRLYNNIKDVATFEGVLRSKGRFWLATRMDYPLEWEQAGDTATIRKGYPFLASQPDNKVAQNDVNSMTWDDRFGDRESVIVFLGKDFDKSKIQDLLNGCLLLDEEMVFDQSWESFEDPFQEWVSLDDDEDEDDMEDHELPIVLAETQREGEKSVDESDQASEIEVLDERIASASVAGVVSDISEDLMEKVSALDVLQSEISLSGRLIDEGKDFKFREEDVLISSWDTSVADDILEKIPRTGLPVTIITGFLGSGKTTLLNYILGQDHGLKIAVLVNEFGEIDIDNQLVEKGDWSDDDTLTLSNGCICCSINESFLGAVDKILDKWEEGIVDYLVVETTGVADPTPIISSLLLPDYEETLKVDGIVTLVDAENFIPEDHMGSEAALSQISVADTILLSKTDLATPKQVETVIEFIKTFRPGARILRSQRGRVPLNMILDVGIRLTSKATEKLGAQKDSLSSEVVLDESNGGQGVIQETSIQREHRSDAHLHDNEIRQSMEGHSENDHHGHEHDDHEHHDHEHHDHDHHDHNHENCTDHHHSHSDHLEVDGFVSSSFKSREAFDPEKFLDNFLQKLPAGVFRAKGLLYFHGYTHRYIFQLSGRRYQFEEDDWPANEKPCNQLVVIGRDLDKEELSRMLEACVAGK</sequence>
<evidence type="ECO:0000313" key="8">
    <source>
        <dbReference type="EMBL" id="CAD9237107.1"/>
    </source>
</evidence>
<reference evidence="8" key="1">
    <citation type="submission" date="2021-01" db="EMBL/GenBank/DDBJ databases">
        <authorList>
            <person name="Corre E."/>
            <person name="Pelletier E."/>
            <person name="Niang G."/>
            <person name="Scheremetjew M."/>
            <person name="Finn R."/>
            <person name="Kale V."/>
            <person name="Holt S."/>
            <person name="Cochrane G."/>
            <person name="Meng A."/>
            <person name="Brown T."/>
            <person name="Cohen L."/>
        </authorList>
    </citation>
    <scope>NUCLEOTIDE SEQUENCE</scope>
    <source>
        <strain evidence="8">SAG 36.94</strain>
    </source>
</reference>
<keyword evidence="3" id="KW-0143">Chaperone</keyword>
<dbReference type="CDD" id="cd03112">
    <property type="entry name" value="CobW-like"/>
    <property type="match status" value="1"/>
</dbReference>
<gene>
    <name evidence="8" type="ORF">CCAE0312_LOCUS9205</name>
</gene>
<protein>
    <recommendedName>
        <fullName evidence="7">CobW C-terminal domain-containing protein</fullName>
    </recommendedName>
</protein>
<dbReference type="Pfam" id="PF02492">
    <property type="entry name" value="cobW"/>
    <property type="match status" value="1"/>
</dbReference>
<dbReference type="Gene3D" id="3.40.50.300">
    <property type="entry name" value="P-loop containing nucleotide triphosphate hydrolases"/>
    <property type="match status" value="1"/>
</dbReference>
<accession>A0A7S1TII8</accession>
<keyword evidence="2" id="KW-0378">Hydrolase</keyword>
<feature type="domain" description="CobW C-terminal" evidence="7">
    <location>
        <begin position="956"/>
        <end position="1046"/>
    </location>
</feature>
<dbReference type="InterPro" id="IPR011629">
    <property type="entry name" value="CobW-like_C"/>
</dbReference>
<evidence type="ECO:0000256" key="6">
    <source>
        <dbReference type="SAM" id="MobiDB-lite"/>
    </source>
</evidence>
<dbReference type="GO" id="GO:0000166">
    <property type="term" value="F:nucleotide binding"/>
    <property type="evidence" value="ECO:0007669"/>
    <property type="project" value="UniProtKB-KW"/>
</dbReference>
<feature type="region of interest" description="Disordered" evidence="6">
    <location>
        <begin position="859"/>
        <end position="893"/>
    </location>
</feature>
<evidence type="ECO:0000256" key="2">
    <source>
        <dbReference type="ARBA" id="ARBA00022801"/>
    </source>
</evidence>
<name>A0A7S1TII8_9RHOD</name>
<keyword evidence="1" id="KW-0547">Nucleotide-binding</keyword>
<dbReference type="AlphaFoldDB" id="A0A7S1TII8"/>
<evidence type="ECO:0000256" key="5">
    <source>
        <dbReference type="ARBA" id="ARBA00049117"/>
    </source>
</evidence>
<organism evidence="8">
    <name type="scientific">Compsopogon caeruleus</name>
    <dbReference type="NCBI Taxonomy" id="31354"/>
    <lineage>
        <taxon>Eukaryota</taxon>
        <taxon>Rhodophyta</taxon>
        <taxon>Compsopogonophyceae</taxon>
        <taxon>Compsopogonales</taxon>
        <taxon>Compsopogonaceae</taxon>
        <taxon>Compsopogon</taxon>
    </lineage>
</organism>
<dbReference type="Gene3D" id="3.30.1220.10">
    <property type="entry name" value="CobW-like, C-terminal domain"/>
    <property type="match status" value="1"/>
</dbReference>